<accession>A0A0B4CUL0</accession>
<protein>
    <submittedName>
        <fullName evidence="1">Uncharacterized protein</fullName>
    </submittedName>
</protein>
<comment type="caution">
    <text evidence="1">The sequence shown here is derived from an EMBL/GenBank/DDBJ whole genome shotgun (WGS) entry which is preliminary data.</text>
</comment>
<organism evidence="1 2">
    <name type="scientific">Microbacterium hominis</name>
    <dbReference type="NCBI Taxonomy" id="162426"/>
    <lineage>
        <taxon>Bacteria</taxon>
        <taxon>Bacillati</taxon>
        <taxon>Actinomycetota</taxon>
        <taxon>Actinomycetes</taxon>
        <taxon>Micrococcales</taxon>
        <taxon>Microbacteriaceae</taxon>
        <taxon>Microbacterium</taxon>
    </lineage>
</organism>
<gene>
    <name evidence="1" type="ORF">RM52_08285</name>
</gene>
<dbReference type="EMBL" id="JWSZ01000010">
    <property type="protein sequence ID" value="KIC58051.1"/>
    <property type="molecule type" value="Genomic_DNA"/>
</dbReference>
<sequence length="117" mass="12835">MARDTVHRASERLECLWWPPAATEAYLAMTVYQLDATDRNQLIAALRATEEYVALDSGISGSVAFSYVEEGAEIVRNVVYVFTGDLWFTGVSVGPSMDRISSLVVDAARRNTLSGQS</sequence>
<name>A0A0B4CUL0_9MICO</name>
<reference evidence="1 2" key="1">
    <citation type="submission" date="2014-12" db="EMBL/GenBank/DDBJ databases">
        <title>Genome sequencing of Microbacterium hominis TPW29.</title>
        <authorList>
            <person name="Tan P.W."/>
            <person name="Chan K.-G."/>
        </authorList>
    </citation>
    <scope>NUCLEOTIDE SEQUENCE [LARGE SCALE GENOMIC DNA]</scope>
    <source>
        <strain evidence="1 2">TPW29</strain>
    </source>
</reference>
<proteinExistence type="predicted"/>
<dbReference type="AlphaFoldDB" id="A0A0B4CUL0"/>
<evidence type="ECO:0000313" key="1">
    <source>
        <dbReference type="EMBL" id="KIC58051.1"/>
    </source>
</evidence>
<dbReference type="Proteomes" id="UP000031202">
    <property type="component" value="Unassembled WGS sequence"/>
</dbReference>
<evidence type="ECO:0000313" key="2">
    <source>
        <dbReference type="Proteomes" id="UP000031202"/>
    </source>
</evidence>